<dbReference type="PANTHER" id="PTHR48104">
    <property type="entry name" value="METACASPASE-4"/>
    <property type="match status" value="1"/>
</dbReference>
<organism evidence="3 4">
    <name type="scientific">Russula ochroleuca</name>
    <dbReference type="NCBI Taxonomy" id="152965"/>
    <lineage>
        <taxon>Eukaryota</taxon>
        <taxon>Fungi</taxon>
        <taxon>Dikarya</taxon>
        <taxon>Basidiomycota</taxon>
        <taxon>Agaricomycotina</taxon>
        <taxon>Agaricomycetes</taxon>
        <taxon>Russulales</taxon>
        <taxon>Russulaceae</taxon>
        <taxon>Russula</taxon>
    </lineage>
</organism>
<dbReference type="PANTHER" id="PTHR48104:SF30">
    <property type="entry name" value="METACASPASE-1"/>
    <property type="match status" value="1"/>
</dbReference>
<gene>
    <name evidence="3" type="ORF">DFH94DRAFT_685419</name>
</gene>
<protein>
    <submittedName>
        <fullName evidence="3">Caspase domain-containing protein</fullName>
    </submittedName>
</protein>
<dbReference type="GO" id="GO:0004197">
    <property type="term" value="F:cysteine-type endopeptidase activity"/>
    <property type="evidence" value="ECO:0007669"/>
    <property type="project" value="InterPro"/>
</dbReference>
<comment type="similarity">
    <text evidence="1">Belongs to the peptidase C14B family.</text>
</comment>
<dbReference type="Pfam" id="PF00656">
    <property type="entry name" value="Peptidase_C14"/>
    <property type="match status" value="1"/>
</dbReference>
<feature type="domain" description="Peptidase C14 caspase" evidence="2">
    <location>
        <begin position="52"/>
        <end position="403"/>
    </location>
</feature>
<dbReference type="InterPro" id="IPR050452">
    <property type="entry name" value="Metacaspase"/>
</dbReference>
<dbReference type="EMBL" id="WHVB01000029">
    <property type="protein sequence ID" value="KAF8469271.1"/>
    <property type="molecule type" value="Genomic_DNA"/>
</dbReference>
<dbReference type="InterPro" id="IPR011600">
    <property type="entry name" value="Pept_C14_caspase"/>
</dbReference>
<dbReference type="Proteomes" id="UP000759537">
    <property type="component" value="Unassembled WGS sequence"/>
</dbReference>
<proteinExistence type="inferred from homology"/>
<evidence type="ECO:0000256" key="1">
    <source>
        <dbReference type="ARBA" id="ARBA00009005"/>
    </source>
</evidence>
<comment type="caution">
    <text evidence="3">The sequence shown here is derived from an EMBL/GenBank/DDBJ whole genome shotgun (WGS) entry which is preliminary data.</text>
</comment>
<dbReference type="Gene3D" id="3.40.50.12660">
    <property type="match status" value="1"/>
</dbReference>
<dbReference type="OrthoDB" id="3223806at2759"/>
<dbReference type="GO" id="GO:0006508">
    <property type="term" value="P:proteolysis"/>
    <property type="evidence" value="ECO:0007669"/>
    <property type="project" value="InterPro"/>
</dbReference>
<dbReference type="AlphaFoldDB" id="A0A9P5JWX8"/>
<keyword evidence="4" id="KW-1185">Reference proteome</keyword>
<evidence type="ECO:0000313" key="4">
    <source>
        <dbReference type="Proteomes" id="UP000759537"/>
    </source>
</evidence>
<accession>A0A9P5JWX8</accession>
<reference evidence="3" key="1">
    <citation type="submission" date="2019-10" db="EMBL/GenBank/DDBJ databases">
        <authorList>
            <consortium name="DOE Joint Genome Institute"/>
            <person name="Kuo A."/>
            <person name="Miyauchi S."/>
            <person name="Kiss E."/>
            <person name="Drula E."/>
            <person name="Kohler A."/>
            <person name="Sanchez-Garcia M."/>
            <person name="Andreopoulos B."/>
            <person name="Barry K.W."/>
            <person name="Bonito G."/>
            <person name="Buee M."/>
            <person name="Carver A."/>
            <person name="Chen C."/>
            <person name="Cichocki N."/>
            <person name="Clum A."/>
            <person name="Culley D."/>
            <person name="Crous P.W."/>
            <person name="Fauchery L."/>
            <person name="Girlanda M."/>
            <person name="Hayes R."/>
            <person name="Keri Z."/>
            <person name="LaButti K."/>
            <person name="Lipzen A."/>
            <person name="Lombard V."/>
            <person name="Magnuson J."/>
            <person name="Maillard F."/>
            <person name="Morin E."/>
            <person name="Murat C."/>
            <person name="Nolan M."/>
            <person name="Ohm R."/>
            <person name="Pangilinan J."/>
            <person name="Pereira M."/>
            <person name="Perotto S."/>
            <person name="Peter M."/>
            <person name="Riley R."/>
            <person name="Sitrit Y."/>
            <person name="Stielow B."/>
            <person name="Szollosi G."/>
            <person name="Zifcakova L."/>
            <person name="Stursova M."/>
            <person name="Spatafora J.W."/>
            <person name="Tedersoo L."/>
            <person name="Vaario L.-M."/>
            <person name="Yamada A."/>
            <person name="Yan M."/>
            <person name="Wang P."/>
            <person name="Xu J."/>
            <person name="Bruns T."/>
            <person name="Baldrian P."/>
            <person name="Vilgalys R."/>
            <person name="Henrissat B."/>
            <person name="Grigoriev I.V."/>
            <person name="Hibbett D."/>
            <person name="Nagy L.G."/>
            <person name="Martin F.M."/>
        </authorList>
    </citation>
    <scope>NUCLEOTIDE SEQUENCE</scope>
    <source>
        <strain evidence="3">Prilba</strain>
    </source>
</reference>
<evidence type="ECO:0000259" key="2">
    <source>
        <dbReference type="Pfam" id="PF00656"/>
    </source>
</evidence>
<sequence length="439" mass="48938">MGTFLSTLYSRCITFWSRWFHWLPHWPGSHPHHDPLHNAEEGESKDHDPTSKRRALLVGISYHDSTDEKWKPLEGTHTDVDHFRNLLIHTYGYSPEDIVVLKDDPSFPERLQPTRANMVESLYVPACDSIRELKRLVFGAAPGDKFTFLYSGHSDQQPSSDIDEEDGKDEGFTVIVTCDLGRIIDNKLKEILVDDLPVGCSLLAIFDTCHSGTMLDLPHYYCNNVYVPWISKGDRRTKTLQNKIVRGQALDFVSLPSSASRQPTSITGVMSQCQRCNTRSGSLLWINAEVTGVLSVNQREMPVEAGPHGTSVLSQPRSESPVSGMCNGCCEYDPVPRATVVSLSACADLQRAWEGPRGSLTAVLCEFLKMQPLPSYGALMSHVNLQLHTNALALHKYTLQEKKRAARGEGPGFDGELNNFQAPQLSSLSKLNMDDTLQL</sequence>
<dbReference type="GO" id="GO:0005737">
    <property type="term" value="C:cytoplasm"/>
    <property type="evidence" value="ECO:0007669"/>
    <property type="project" value="TreeGrafter"/>
</dbReference>
<evidence type="ECO:0000313" key="3">
    <source>
        <dbReference type="EMBL" id="KAF8469271.1"/>
    </source>
</evidence>
<name>A0A9P5JWX8_9AGAM</name>
<reference evidence="3" key="2">
    <citation type="journal article" date="2020" name="Nat. Commun.">
        <title>Large-scale genome sequencing of mycorrhizal fungi provides insights into the early evolution of symbiotic traits.</title>
        <authorList>
            <person name="Miyauchi S."/>
            <person name="Kiss E."/>
            <person name="Kuo A."/>
            <person name="Drula E."/>
            <person name="Kohler A."/>
            <person name="Sanchez-Garcia M."/>
            <person name="Morin E."/>
            <person name="Andreopoulos B."/>
            <person name="Barry K.W."/>
            <person name="Bonito G."/>
            <person name="Buee M."/>
            <person name="Carver A."/>
            <person name="Chen C."/>
            <person name="Cichocki N."/>
            <person name="Clum A."/>
            <person name="Culley D."/>
            <person name="Crous P.W."/>
            <person name="Fauchery L."/>
            <person name="Girlanda M."/>
            <person name="Hayes R.D."/>
            <person name="Keri Z."/>
            <person name="LaButti K."/>
            <person name="Lipzen A."/>
            <person name="Lombard V."/>
            <person name="Magnuson J."/>
            <person name="Maillard F."/>
            <person name="Murat C."/>
            <person name="Nolan M."/>
            <person name="Ohm R.A."/>
            <person name="Pangilinan J."/>
            <person name="Pereira M.F."/>
            <person name="Perotto S."/>
            <person name="Peter M."/>
            <person name="Pfister S."/>
            <person name="Riley R."/>
            <person name="Sitrit Y."/>
            <person name="Stielow J.B."/>
            <person name="Szollosi G."/>
            <person name="Zifcakova L."/>
            <person name="Stursova M."/>
            <person name="Spatafora J.W."/>
            <person name="Tedersoo L."/>
            <person name="Vaario L.M."/>
            <person name="Yamada A."/>
            <person name="Yan M."/>
            <person name="Wang P."/>
            <person name="Xu J."/>
            <person name="Bruns T."/>
            <person name="Baldrian P."/>
            <person name="Vilgalys R."/>
            <person name="Dunand C."/>
            <person name="Henrissat B."/>
            <person name="Grigoriev I.V."/>
            <person name="Hibbett D."/>
            <person name="Nagy L.G."/>
            <person name="Martin F.M."/>
        </authorList>
    </citation>
    <scope>NUCLEOTIDE SEQUENCE</scope>
    <source>
        <strain evidence="3">Prilba</strain>
    </source>
</reference>